<organism evidence="1 2">
    <name type="scientific">Dreissena polymorpha</name>
    <name type="common">Zebra mussel</name>
    <name type="synonym">Mytilus polymorpha</name>
    <dbReference type="NCBI Taxonomy" id="45954"/>
    <lineage>
        <taxon>Eukaryota</taxon>
        <taxon>Metazoa</taxon>
        <taxon>Spiralia</taxon>
        <taxon>Lophotrochozoa</taxon>
        <taxon>Mollusca</taxon>
        <taxon>Bivalvia</taxon>
        <taxon>Autobranchia</taxon>
        <taxon>Heteroconchia</taxon>
        <taxon>Euheterodonta</taxon>
        <taxon>Imparidentia</taxon>
        <taxon>Neoheterodontei</taxon>
        <taxon>Myida</taxon>
        <taxon>Dreissenoidea</taxon>
        <taxon>Dreissenidae</taxon>
        <taxon>Dreissena</taxon>
    </lineage>
</organism>
<dbReference type="AlphaFoldDB" id="A0A9D4RH26"/>
<evidence type="ECO:0000313" key="2">
    <source>
        <dbReference type="Proteomes" id="UP000828390"/>
    </source>
</evidence>
<reference evidence="1" key="2">
    <citation type="submission" date="2020-11" db="EMBL/GenBank/DDBJ databases">
        <authorList>
            <person name="McCartney M.A."/>
            <person name="Auch B."/>
            <person name="Kono T."/>
            <person name="Mallez S."/>
            <person name="Becker A."/>
            <person name="Gohl D.M."/>
            <person name="Silverstein K.A.T."/>
            <person name="Koren S."/>
            <person name="Bechman K.B."/>
            <person name="Herman A."/>
            <person name="Abrahante J.E."/>
            <person name="Garbe J."/>
        </authorList>
    </citation>
    <scope>NUCLEOTIDE SEQUENCE</scope>
    <source>
        <strain evidence="1">Duluth1</strain>
        <tissue evidence="1">Whole animal</tissue>
    </source>
</reference>
<dbReference type="Proteomes" id="UP000828390">
    <property type="component" value="Unassembled WGS sequence"/>
</dbReference>
<name>A0A9D4RH26_DREPO</name>
<gene>
    <name evidence="1" type="ORF">DPMN_029106</name>
</gene>
<sequence>MTDRQAKNNIPPIFRSGGIKIITYHKVHDKLVKEGDLKLPYGDLHHHVHIVHVLVPHSLCVVVVEGKVQGQHLRPLNLQNLSRSNKMT</sequence>
<reference evidence="1" key="1">
    <citation type="journal article" date="2019" name="bioRxiv">
        <title>The Genome of the Zebra Mussel, Dreissena polymorpha: A Resource for Invasive Species Research.</title>
        <authorList>
            <person name="McCartney M.A."/>
            <person name="Auch B."/>
            <person name="Kono T."/>
            <person name="Mallez S."/>
            <person name="Zhang Y."/>
            <person name="Obille A."/>
            <person name="Becker A."/>
            <person name="Abrahante J.E."/>
            <person name="Garbe J."/>
            <person name="Badalamenti J.P."/>
            <person name="Herman A."/>
            <person name="Mangelson H."/>
            <person name="Liachko I."/>
            <person name="Sullivan S."/>
            <person name="Sone E.D."/>
            <person name="Koren S."/>
            <person name="Silverstein K.A.T."/>
            <person name="Beckman K.B."/>
            <person name="Gohl D.M."/>
        </authorList>
    </citation>
    <scope>NUCLEOTIDE SEQUENCE</scope>
    <source>
        <strain evidence="1">Duluth1</strain>
        <tissue evidence="1">Whole animal</tissue>
    </source>
</reference>
<protein>
    <submittedName>
        <fullName evidence="1">Uncharacterized protein</fullName>
    </submittedName>
</protein>
<comment type="caution">
    <text evidence="1">The sequence shown here is derived from an EMBL/GenBank/DDBJ whole genome shotgun (WGS) entry which is preliminary data.</text>
</comment>
<evidence type="ECO:0000313" key="1">
    <source>
        <dbReference type="EMBL" id="KAH3866055.1"/>
    </source>
</evidence>
<dbReference type="EMBL" id="JAIWYP010000002">
    <property type="protein sequence ID" value="KAH3866055.1"/>
    <property type="molecule type" value="Genomic_DNA"/>
</dbReference>
<proteinExistence type="predicted"/>
<keyword evidence="2" id="KW-1185">Reference proteome</keyword>
<accession>A0A9D4RH26</accession>